<sequence length="56" mass="6300">MKITLNESQTSNLYDCKTAVISAKLNTGGTPGQKVKFYPWYKLDVIVTGLFNLFIE</sequence>
<protein>
    <submittedName>
        <fullName evidence="1">Uncharacterized protein</fullName>
    </submittedName>
</protein>
<accession>A0A644YPS3</accession>
<proteinExistence type="predicted"/>
<dbReference type="AlphaFoldDB" id="A0A644YPS3"/>
<name>A0A644YPS3_9ZZZZ</name>
<reference evidence="1" key="1">
    <citation type="submission" date="2019-08" db="EMBL/GenBank/DDBJ databases">
        <authorList>
            <person name="Kucharzyk K."/>
            <person name="Murdoch R.W."/>
            <person name="Higgins S."/>
            <person name="Loffler F."/>
        </authorList>
    </citation>
    <scope>NUCLEOTIDE SEQUENCE</scope>
</reference>
<gene>
    <name evidence="1" type="ORF">SDC9_77056</name>
</gene>
<organism evidence="1">
    <name type="scientific">bioreactor metagenome</name>
    <dbReference type="NCBI Taxonomy" id="1076179"/>
    <lineage>
        <taxon>unclassified sequences</taxon>
        <taxon>metagenomes</taxon>
        <taxon>ecological metagenomes</taxon>
    </lineage>
</organism>
<evidence type="ECO:0000313" key="1">
    <source>
        <dbReference type="EMBL" id="MPM30506.1"/>
    </source>
</evidence>
<dbReference type="EMBL" id="VSSQ01005804">
    <property type="protein sequence ID" value="MPM30506.1"/>
    <property type="molecule type" value="Genomic_DNA"/>
</dbReference>
<comment type="caution">
    <text evidence="1">The sequence shown here is derived from an EMBL/GenBank/DDBJ whole genome shotgun (WGS) entry which is preliminary data.</text>
</comment>